<dbReference type="KEGG" id="pmj:P9211_04121"/>
<organism evidence="2 3">
    <name type="scientific">Prochlorococcus marinus (strain MIT 9211)</name>
    <dbReference type="NCBI Taxonomy" id="93059"/>
    <lineage>
        <taxon>Bacteria</taxon>
        <taxon>Bacillati</taxon>
        <taxon>Cyanobacteriota</taxon>
        <taxon>Cyanophyceae</taxon>
        <taxon>Synechococcales</taxon>
        <taxon>Prochlorococcaceae</taxon>
        <taxon>Prochlorococcus</taxon>
    </lineage>
</organism>
<dbReference type="Gene3D" id="3.90.1150.10">
    <property type="entry name" value="Aspartate Aminotransferase, domain 1"/>
    <property type="match status" value="1"/>
</dbReference>
<evidence type="ECO:0000313" key="3">
    <source>
        <dbReference type="Proteomes" id="UP000000788"/>
    </source>
</evidence>
<protein>
    <submittedName>
        <fullName evidence="2">Putative L-cysteine/cystine lyase</fullName>
    </submittedName>
</protein>
<dbReference type="AlphaFoldDB" id="A9BE33"/>
<dbReference type="EMBL" id="CP000878">
    <property type="protein sequence ID" value="ABX08343.1"/>
    <property type="molecule type" value="Genomic_DNA"/>
</dbReference>
<dbReference type="Gene3D" id="3.40.640.10">
    <property type="entry name" value="Type I PLP-dependent aspartate aminotransferase-like (Major domain)"/>
    <property type="match status" value="1"/>
</dbReference>
<keyword evidence="2" id="KW-0456">Lyase</keyword>
<keyword evidence="3" id="KW-1185">Reference proteome</keyword>
<dbReference type="GO" id="GO:0016829">
    <property type="term" value="F:lyase activity"/>
    <property type="evidence" value="ECO:0007669"/>
    <property type="project" value="UniProtKB-KW"/>
</dbReference>
<dbReference type="OrthoDB" id="9804366at2"/>
<accession>A9BE33</accession>
<dbReference type="RefSeq" id="WP_012194966.1">
    <property type="nucleotide sequence ID" value="NC_009976.1"/>
</dbReference>
<dbReference type="Pfam" id="PF00266">
    <property type="entry name" value="Aminotran_5"/>
    <property type="match status" value="1"/>
</dbReference>
<dbReference type="InterPro" id="IPR015421">
    <property type="entry name" value="PyrdxlP-dep_Trfase_major"/>
</dbReference>
<gene>
    <name evidence="2" type="ordered locus">P9211_04121</name>
</gene>
<proteinExistence type="predicted"/>
<dbReference type="InterPro" id="IPR000192">
    <property type="entry name" value="Aminotrans_V_dom"/>
</dbReference>
<dbReference type="SUPFAM" id="SSF53383">
    <property type="entry name" value="PLP-dependent transferases"/>
    <property type="match status" value="1"/>
</dbReference>
<sequence>MPALANKSYFNYGGQGPLPQPSLEAIITSWQKIQELGPFTNKVWPYVNDEIEATRNMLAEICGVSKRRIGFTENVTSGCVLPLWGLTFSEGDRILISDCEHPGIVSACKELARRKSLYIDIFPVQHLHQGVNNSHELNDQLLKGLDFALNPKTRLVVLSHLLWNTGVITPIPSVAEKLNKHTNKPFLLVDAAQSFGQLPIAEAASLADIYAFTGHKWACGPEGLGAVAISPRVLGASNPTLIGWRSLKSEGSIYENNPNPFHEDARRFEVATSCIPLFAGLRSSLKLMEKEGTVTQRLHQIQRMSKALWSQLKGINGVNPILEGPPASGLISFSVASKYSSKEIVKILGRQNLWIRLLEDPTWLRACVHITSNTDEINKLVKSLNDLTKEI</sequence>
<name>A9BE33_PROM4</name>
<dbReference type="HOGENOM" id="CLU_003433_2_1_3"/>
<evidence type="ECO:0000259" key="1">
    <source>
        <dbReference type="Pfam" id="PF00266"/>
    </source>
</evidence>
<dbReference type="InterPro" id="IPR015424">
    <property type="entry name" value="PyrdxlP-dep_Trfase"/>
</dbReference>
<dbReference type="PANTHER" id="PTHR43586:SF4">
    <property type="entry name" value="ISOPENICILLIN N EPIMERASE"/>
    <property type="match status" value="1"/>
</dbReference>
<evidence type="ECO:0000313" key="2">
    <source>
        <dbReference type="EMBL" id="ABX08343.1"/>
    </source>
</evidence>
<dbReference type="eggNOG" id="COG0520">
    <property type="taxonomic scope" value="Bacteria"/>
</dbReference>
<dbReference type="PANTHER" id="PTHR43586">
    <property type="entry name" value="CYSTEINE DESULFURASE"/>
    <property type="match status" value="1"/>
</dbReference>
<dbReference type="STRING" id="93059.P9211_04121"/>
<dbReference type="InterPro" id="IPR015422">
    <property type="entry name" value="PyrdxlP-dep_Trfase_small"/>
</dbReference>
<dbReference type="Proteomes" id="UP000000788">
    <property type="component" value="Chromosome"/>
</dbReference>
<feature type="domain" description="Aminotransferase class V" evidence="1">
    <location>
        <begin position="48"/>
        <end position="356"/>
    </location>
</feature>
<reference evidence="2 3" key="1">
    <citation type="journal article" date="2007" name="PLoS Genet.">
        <title>Patterns and implications of gene gain and loss in the evolution of Prochlorococcus.</title>
        <authorList>
            <person name="Kettler G.C."/>
            <person name="Martiny A.C."/>
            <person name="Huang K."/>
            <person name="Zucker J."/>
            <person name="Coleman M.L."/>
            <person name="Rodrigue S."/>
            <person name="Chen F."/>
            <person name="Lapidus A."/>
            <person name="Ferriera S."/>
            <person name="Johnson J."/>
            <person name="Steglich C."/>
            <person name="Church G.M."/>
            <person name="Richardson P."/>
            <person name="Chisholm S.W."/>
        </authorList>
    </citation>
    <scope>NUCLEOTIDE SEQUENCE [LARGE SCALE GENOMIC DNA]</scope>
    <source>
        <strain evidence="3">MIT 9211</strain>
    </source>
</reference>